<accession>A0A8K1HZN5</accession>
<dbReference type="Pfam" id="PF02365">
    <property type="entry name" value="NAM"/>
    <property type="match status" value="1"/>
</dbReference>
<feature type="chain" id="PRO_5035419760" evidence="5">
    <location>
        <begin position="20"/>
        <end position="279"/>
    </location>
</feature>
<keyword evidence="3" id="KW-0804">Transcription</keyword>
<proteinExistence type="evidence at transcript level"/>
<dbReference type="PANTHER" id="PTHR31719:SF43">
    <property type="entry name" value="NAC TRANSCRIPTION FACTOR 56"/>
    <property type="match status" value="1"/>
</dbReference>
<feature type="domain" description="NAC" evidence="6">
    <location>
        <begin position="52"/>
        <end position="180"/>
    </location>
</feature>
<keyword evidence="2" id="KW-0238">DNA-binding</keyword>
<dbReference type="InterPro" id="IPR036093">
    <property type="entry name" value="NAC_dom_sf"/>
</dbReference>
<evidence type="ECO:0000259" key="6">
    <source>
        <dbReference type="Pfam" id="PF02365"/>
    </source>
</evidence>
<protein>
    <submittedName>
        <fullName evidence="7">NAC transcription factor 89</fullName>
    </submittedName>
</protein>
<keyword evidence="1" id="KW-0805">Transcription regulation</keyword>
<feature type="signal peptide" evidence="5">
    <location>
        <begin position="1"/>
        <end position="19"/>
    </location>
</feature>
<evidence type="ECO:0000256" key="1">
    <source>
        <dbReference type="ARBA" id="ARBA00023015"/>
    </source>
</evidence>
<dbReference type="Gene3D" id="2.170.150.80">
    <property type="entry name" value="NAC domain"/>
    <property type="match status" value="1"/>
</dbReference>
<organism evidence="7">
    <name type="scientific">Litchi chinensis</name>
    <name type="common">Lychee</name>
    <dbReference type="NCBI Taxonomy" id="151069"/>
    <lineage>
        <taxon>Eukaryota</taxon>
        <taxon>Viridiplantae</taxon>
        <taxon>Streptophyta</taxon>
        <taxon>Embryophyta</taxon>
        <taxon>Tracheophyta</taxon>
        <taxon>Spermatophyta</taxon>
        <taxon>Magnoliopsida</taxon>
        <taxon>eudicotyledons</taxon>
        <taxon>Gunneridae</taxon>
        <taxon>Pentapetalae</taxon>
        <taxon>rosids</taxon>
        <taxon>malvids</taxon>
        <taxon>Sapindales</taxon>
        <taxon>Sapindaceae</taxon>
        <taxon>Litchi</taxon>
    </lineage>
</organism>
<sequence>MLASSLLLLLIDYISFSQGLLTSIKRNLRESLALWHYLVSSVVSRNCSMMMPTGFRFNPTDEEMIEILERKASGQEMPLHAQFIVQRNVYDHDPQHLQWDDTTLVASNESYCYCIKENDSREVSGQGWWKATGHVKKIYAYNSEDVVGYKRPLTFHRFKNSEKKRKEAIKTNWIMHEFSLHNNTTDWRLCRIKHKGKPSAQEELENFRNQIIRNCDPSSSSSISTQPDFAGVYQAVDHNYNNFMQGMDHEHTSQGMGTDNYINGDYQQPESSCLWSWQN</sequence>
<dbReference type="SUPFAM" id="SSF101941">
    <property type="entry name" value="NAC domain"/>
    <property type="match status" value="1"/>
</dbReference>
<name>A0A8K1HZN5_LITCN</name>
<keyword evidence="4" id="KW-0539">Nucleus</keyword>
<dbReference type="SMR" id="A0A8K1HZN5"/>
<evidence type="ECO:0000256" key="2">
    <source>
        <dbReference type="ARBA" id="ARBA00023125"/>
    </source>
</evidence>
<dbReference type="EMBL" id="MT275577">
    <property type="protein sequence ID" value="UBT01693.1"/>
    <property type="molecule type" value="mRNA"/>
</dbReference>
<reference evidence="7" key="1">
    <citation type="submission" date="2020-03" db="EMBL/GenBank/DDBJ databases">
        <title>LcNAC40-LcVPE regulatory module contributes to fruit abscission by promoting autolytic programmed cell death in litchi.</title>
        <authorList>
            <person name="Li C."/>
            <person name="Ning X."/>
            <person name="Zhao M."/>
            <person name="Wen Z."/>
            <person name="Kou L."/>
            <person name="Ma X."/>
            <person name="Peng M."/>
            <person name="Yang Y."/>
            <person name="Wu H."/>
            <person name="Li J."/>
        </authorList>
    </citation>
    <scope>NUCLEOTIDE SEQUENCE</scope>
</reference>
<dbReference type="InterPro" id="IPR003441">
    <property type="entry name" value="NAC-dom"/>
</dbReference>
<dbReference type="PANTHER" id="PTHR31719">
    <property type="entry name" value="NAC TRANSCRIPTION FACTOR 56"/>
    <property type="match status" value="1"/>
</dbReference>
<keyword evidence="5" id="KW-0732">Signal</keyword>
<dbReference type="AlphaFoldDB" id="A0A8K1HZN5"/>
<evidence type="ECO:0000313" key="7">
    <source>
        <dbReference type="EMBL" id="UBT01693.1"/>
    </source>
</evidence>
<evidence type="ECO:0000256" key="4">
    <source>
        <dbReference type="ARBA" id="ARBA00023242"/>
    </source>
</evidence>
<dbReference type="GO" id="GO:0003677">
    <property type="term" value="F:DNA binding"/>
    <property type="evidence" value="ECO:0007669"/>
    <property type="project" value="UniProtKB-KW"/>
</dbReference>
<evidence type="ECO:0000256" key="5">
    <source>
        <dbReference type="SAM" id="SignalP"/>
    </source>
</evidence>
<evidence type="ECO:0000256" key="3">
    <source>
        <dbReference type="ARBA" id="ARBA00023163"/>
    </source>
</evidence>
<dbReference type="GO" id="GO:0006355">
    <property type="term" value="P:regulation of DNA-templated transcription"/>
    <property type="evidence" value="ECO:0007669"/>
    <property type="project" value="InterPro"/>
</dbReference>